<accession>A0AAN7KG07</accession>
<sequence>MAKMPIICNSIRVQVSSAMLLRTESMGIELRMCMVCGCQEEEKEIGRKQAWGSCPYCGGKVHAVDVESHKRFCFLQACFSFKRKYYCSICSKRLVLSTSTSL</sequence>
<reference evidence="1 2" key="1">
    <citation type="journal article" date="2023" name="Hortic Res">
        <title>Pangenome of water caltrop reveals structural variations and asymmetric subgenome divergence after allopolyploidization.</title>
        <authorList>
            <person name="Zhang X."/>
            <person name="Chen Y."/>
            <person name="Wang L."/>
            <person name="Yuan Y."/>
            <person name="Fang M."/>
            <person name="Shi L."/>
            <person name="Lu R."/>
            <person name="Comes H.P."/>
            <person name="Ma Y."/>
            <person name="Chen Y."/>
            <person name="Huang G."/>
            <person name="Zhou Y."/>
            <person name="Zheng Z."/>
            <person name="Qiu Y."/>
        </authorList>
    </citation>
    <scope>NUCLEOTIDE SEQUENCE [LARGE SCALE GENOMIC DNA]</scope>
    <source>
        <tissue evidence="1">Roots</tissue>
    </source>
</reference>
<evidence type="ECO:0000313" key="1">
    <source>
        <dbReference type="EMBL" id="KAK4762025.1"/>
    </source>
</evidence>
<organism evidence="1 2">
    <name type="scientific">Trapa incisa</name>
    <dbReference type="NCBI Taxonomy" id="236973"/>
    <lineage>
        <taxon>Eukaryota</taxon>
        <taxon>Viridiplantae</taxon>
        <taxon>Streptophyta</taxon>
        <taxon>Embryophyta</taxon>
        <taxon>Tracheophyta</taxon>
        <taxon>Spermatophyta</taxon>
        <taxon>Magnoliopsida</taxon>
        <taxon>eudicotyledons</taxon>
        <taxon>Gunneridae</taxon>
        <taxon>Pentapetalae</taxon>
        <taxon>rosids</taxon>
        <taxon>malvids</taxon>
        <taxon>Myrtales</taxon>
        <taxon>Lythraceae</taxon>
        <taxon>Trapa</taxon>
    </lineage>
</organism>
<dbReference type="EMBL" id="JAXIOK010000009">
    <property type="protein sequence ID" value="KAK4762025.1"/>
    <property type="molecule type" value="Genomic_DNA"/>
</dbReference>
<protein>
    <submittedName>
        <fullName evidence="1">Uncharacterized protein</fullName>
    </submittedName>
</protein>
<keyword evidence="2" id="KW-1185">Reference proteome</keyword>
<dbReference type="AlphaFoldDB" id="A0AAN7KG07"/>
<name>A0AAN7KG07_9MYRT</name>
<dbReference type="Proteomes" id="UP001345219">
    <property type="component" value="Chromosome 23"/>
</dbReference>
<dbReference type="PANTHER" id="PTHR33320">
    <property type="entry name" value="METHIONYL-TRNA SYNTHETASE"/>
    <property type="match status" value="1"/>
</dbReference>
<gene>
    <name evidence="1" type="ORF">SAY87_029909</name>
</gene>
<comment type="caution">
    <text evidence="1">The sequence shown here is derived from an EMBL/GenBank/DDBJ whole genome shotgun (WGS) entry which is preliminary data.</text>
</comment>
<proteinExistence type="predicted"/>
<dbReference type="PANTHER" id="PTHR33320:SF30">
    <property type="entry name" value="OS04G0606200 PROTEIN"/>
    <property type="match status" value="1"/>
</dbReference>
<evidence type="ECO:0000313" key="2">
    <source>
        <dbReference type="Proteomes" id="UP001345219"/>
    </source>
</evidence>